<proteinExistence type="predicted"/>
<protein>
    <submittedName>
        <fullName evidence="1">Uncharacterized protein</fullName>
    </submittedName>
</protein>
<dbReference type="Proteomes" id="UP001732700">
    <property type="component" value="Chromosome 5A"/>
</dbReference>
<evidence type="ECO:0000313" key="1">
    <source>
        <dbReference type="EnsemblPlants" id="AVESA.00010b.r2.5AG0817760.1.CDS.1"/>
    </source>
</evidence>
<reference evidence="1" key="1">
    <citation type="submission" date="2021-05" db="EMBL/GenBank/DDBJ databases">
        <authorList>
            <person name="Scholz U."/>
            <person name="Mascher M."/>
            <person name="Fiebig A."/>
        </authorList>
    </citation>
    <scope>NUCLEOTIDE SEQUENCE [LARGE SCALE GENOMIC DNA]</scope>
</reference>
<organism evidence="1 2">
    <name type="scientific">Avena sativa</name>
    <name type="common">Oat</name>
    <dbReference type="NCBI Taxonomy" id="4498"/>
    <lineage>
        <taxon>Eukaryota</taxon>
        <taxon>Viridiplantae</taxon>
        <taxon>Streptophyta</taxon>
        <taxon>Embryophyta</taxon>
        <taxon>Tracheophyta</taxon>
        <taxon>Spermatophyta</taxon>
        <taxon>Magnoliopsida</taxon>
        <taxon>Liliopsida</taxon>
        <taxon>Poales</taxon>
        <taxon>Poaceae</taxon>
        <taxon>BOP clade</taxon>
        <taxon>Pooideae</taxon>
        <taxon>Poodae</taxon>
        <taxon>Poeae</taxon>
        <taxon>Poeae Chloroplast Group 1 (Aveneae type)</taxon>
        <taxon>Aveninae</taxon>
        <taxon>Avena</taxon>
    </lineage>
</organism>
<accession>A0ACD5XRS3</accession>
<name>A0ACD5XRS3_AVESA</name>
<reference evidence="1" key="2">
    <citation type="submission" date="2025-09" db="UniProtKB">
        <authorList>
            <consortium name="EnsemblPlants"/>
        </authorList>
    </citation>
    <scope>IDENTIFICATION</scope>
</reference>
<dbReference type="EnsemblPlants" id="AVESA.00010b.r2.5AG0817760.1">
    <property type="protein sequence ID" value="AVESA.00010b.r2.5AG0817760.1.CDS.1"/>
    <property type="gene ID" value="AVESA.00010b.r2.5AG0817760"/>
</dbReference>
<evidence type="ECO:0000313" key="2">
    <source>
        <dbReference type="Proteomes" id="UP001732700"/>
    </source>
</evidence>
<sequence length="350" mass="40605">MVTMPKAQGGLGIKNLHLHNKAMMANLTAKLLSTGTGPCFTWLANWYLQDTIPLHPSTTDSAFWKPIMKLIHVVQQTTRCIPQDGSRTSFWHDNWTGLGRLNDALPILFTYAQDQQCTVKSQKLNGNWDIKLHSPLSHLAEEQLQALMTELLNHQAQAQLQQDTRLMNVTNKTTTTRDYYHLFCDRGMRWIPAKWIWRSAIPHRHKVFLWLAFRRRLNTKDNMANKQWGNDSGCDQCPALESFEHISLHCRQASWVWEKLNIAHTAARTNDLVEFVESTISGKDSKTWPLLLAICFLQLWYARNNRIFNNRSTNRQALFGNINQTLDLWATRSIKLAPELVKWKQKFLLD</sequence>
<keyword evidence="2" id="KW-1185">Reference proteome</keyword>